<dbReference type="EMBL" id="GGEC01056239">
    <property type="protein sequence ID" value="MBX36723.1"/>
    <property type="molecule type" value="Transcribed_RNA"/>
</dbReference>
<proteinExistence type="predicted"/>
<name>A0A2P2N2M3_RHIMU</name>
<evidence type="ECO:0000313" key="1">
    <source>
        <dbReference type="EMBL" id="MBX36723.1"/>
    </source>
</evidence>
<organism evidence="1">
    <name type="scientific">Rhizophora mucronata</name>
    <name type="common">Asiatic mangrove</name>
    <dbReference type="NCBI Taxonomy" id="61149"/>
    <lineage>
        <taxon>Eukaryota</taxon>
        <taxon>Viridiplantae</taxon>
        <taxon>Streptophyta</taxon>
        <taxon>Embryophyta</taxon>
        <taxon>Tracheophyta</taxon>
        <taxon>Spermatophyta</taxon>
        <taxon>Magnoliopsida</taxon>
        <taxon>eudicotyledons</taxon>
        <taxon>Gunneridae</taxon>
        <taxon>Pentapetalae</taxon>
        <taxon>rosids</taxon>
        <taxon>fabids</taxon>
        <taxon>Malpighiales</taxon>
        <taxon>Rhizophoraceae</taxon>
        <taxon>Rhizophora</taxon>
    </lineage>
</organism>
<accession>A0A2P2N2M3</accession>
<sequence>MACTFLVCQASSPRPRSSSWLSMASMASSSPNLALSLSTTVLCGVGI</sequence>
<dbReference type="AlphaFoldDB" id="A0A2P2N2M3"/>
<protein>
    <submittedName>
        <fullName evidence="1">Uncharacterized protein</fullName>
    </submittedName>
</protein>
<reference evidence="1" key="1">
    <citation type="submission" date="2018-02" db="EMBL/GenBank/DDBJ databases">
        <title>Rhizophora mucronata_Transcriptome.</title>
        <authorList>
            <person name="Meera S.P."/>
            <person name="Sreeshan A."/>
            <person name="Augustine A."/>
        </authorList>
    </citation>
    <scope>NUCLEOTIDE SEQUENCE</scope>
    <source>
        <tissue evidence="1">Leaf</tissue>
    </source>
</reference>